<reference evidence="2" key="2">
    <citation type="submission" date="2020-05" db="UniProtKB">
        <authorList>
            <consortium name="EnsemblMetazoa"/>
        </authorList>
    </citation>
    <scope>IDENTIFICATION</scope>
</reference>
<gene>
    <name evidence="1" type="ORF">ZHAS_00006093</name>
</gene>
<dbReference type="AlphaFoldDB" id="A0A084VL49"/>
<accession>A0A084VL49</accession>
<sequence length="49" mass="5551">MENFSNPGTMLNLCFYPPKDEPTRLVFGGPLQLIPNQVRLYNVAAQQEV</sequence>
<dbReference type="EMBL" id="ATLV01014411">
    <property type="status" value="NOT_ANNOTATED_CDS"/>
    <property type="molecule type" value="Genomic_DNA"/>
</dbReference>
<dbReference type="EnsemblMetazoa" id="ASIC006093-RA">
    <property type="protein sequence ID" value="ASIC006093-PA"/>
    <property type="gene ID" value="ASIC006093"/>
</dbReference>
<keyword evidence="3" id="KW-1185">Reference proteome</keyword>
<evidence type="ECO:0000313" key="2">
    <source>
        <dbReference type="EnsemblMetazoa" id="ASIC006093-PA"/>
    </source>
</evidence>
<organism evidence="1">
    <name type="scientific">Anopheles sinensis</name>
    <name type="common">Mosquito</name>
    <dbReference type="NCBI Taxonomy" id="74873"/>
    <lineage>
        <taxon>Eukaryota</taxon>
        <taxon>Metazoa</taxon>
        <taxon>Ecdysozoa</taxon>
        <taxon>Arthropoda</taxon>
        <taxon>Hexapoda</taxon>
        <taxon>Insecta</taxon>
        <taxon>Pterygota</taxon>
        <taxon>Neoptera</taxon>
        <taxon>Endopterygota</taxon>
        <taxon>Diptera</taxon>
        <taxon>Nematocera</taxon>
        <taxon>Culicoidea</taxon>
        <taxon>Culicidae</taxon>
        <taxon>Anophelinae</taxon>
        <taxon>Anopheles</taxon>
    </lineage>
</organism>
<name>A0A084VL49_ANOSI</name>
<evidence type="ECO:0000313" key="1">
    <source>
        <dbReference type="EMBL" id="KFB38693.1"/>
    </source>
</evidence>
<evidence type="ECO:0000313" key="3">
    <source>
        <dbReference type="Proteomes" id="UP000030765"/>
    </source>
</evidence>
<dbReference type="VEuPathDB" id="VectorBase:ASIC006093"/>
<reference evidence="1 3" key="1">
    <citation type="journal article" date="2014" name="BMC Genomics">
        <title>Genome sequence of Anopheles sinensis provides insight into genetics basis of mosquito competence for malaria parasites.</title>
        <authorList>
            <person name="Zhou D."/>
            <person name="Zhang D."/>
            <person name="Ding G."/>
            <person name="Shi L."/>
            <person name="Hou Q."/>
            <person name="Ye Y."/>
            <person name="Xu Y."/>
            <person name="Zhou H."/>
            <person name="Xiong C."/>
            <person name="Li S."/>
            <person name="Yu J."/>
            <person name="Hong S."/>
            <person name="Yu X."/>
            <person name="Zou P."/>
            <person name="Chen C."/>
            <person name="Chang X."/>
            <person name="Wang W."/>
            <person name="Lv Y."/>
            <person name="Sun Y."/>
            <person name="Ma L."/>
            <person name="Shen B."/>
            <person name="Zhu C."/>
        </authorList>
    </citation>
    <scope>NUCLEOTIDE SEQUENCE [LARGE SCALE GENOMIC DNA]</scope>
</reference>
<dbReference type="Proteomes" id="UP000030765">
    <property type="component" value="Unassembled WGS sequence"/>
</dbReference>
<proteinExistence type="predicted"/>
<protein>
    <submittedName>
        <fullName evidence="1 2">Uncharacterized protein</fullName>
    </submittedName>
</protein>
<dbReference type="EMBL" id="KE524970">
    <property type="protein sequence ID" value="KFB38693.1"/>
    <property type="molecule type" value="Genomic_DNA"/>
</dbReference>